<sequence>MPKRSKTAQRSSNGDTDQQQSSKDHQRHQPPPPLRPTTTTTEGSTDATTTDVYRKTGKHHKHTDEPVPVAPTDSADARPSEKGSQHANSTRKRTHRIEKPKKSSCAHRYSSQQRLAALETEETDSEDENTVVQDQETQRVGNWVDTQMETLATIDAPHQKNGTTGAKQQNTDELATAARSTRHLQFARPRPRSRVETEQETDRNPDSGYAQQKPRLHTFST</sequence>
<feature type="compositionally biased region" description="Polar residues" evidence="1">
    <location>
        <begin position="160"/>
        <end position="173"/>
    </location>
</feature>
<feature type="region of interest" description="Disordered" evidence="1">
    <location>
        <begin position="154"/>
        <end position="221"/>
    </location>
</feature>
<proteinExistence type="predicted"/>
<protein>
    <submittedName>
        <fullName evidence="2">Uncharacterized protein</fullName>
    </submittedName>
</protein>
<name>A0A4C1Y3J1_EUMVA</name>
<feature type="compositionally biased region" description="Acidic residues" evidence="1">
    <location>
        <begin position="119"/>
        <end position="129"/>
    </location>
</feature>
<comment type="caution">
    <text evidence="2">The sequence shown here is derived from an EMBL/GenBank/DDBJ whole genome shotgun (WGS) entry which is preliminary data.</text>
</comment>
<evidence type="ECO:0000313" key="2">
    <source>
        <dbReference type="EMBL" id="GBP69534.1"/>
    </source>
</evidence>
<evidence type="ECO:0000256" key="1">
    <source>
        <dbReference type="SAM" id="MobiDB-lite"/>
    </source>
</evidence>
<dbReference type="Proteomes" id="UP000299102">
    <property type="component" value="Unassembled WGS sequence"/>
</dbReference>
<evidence type="ECO:0000313" key="3">
    <source>
        <dbReference type="Proteomes" id="UP000299102"/>
    </source>
</evidence>
<feature type="compositionally biased region" description="Basic and acidic residues" evidence="1">
    <location>
        <begin position="193"/>
        <end position="205"/>
    </location>
</feature>
<organism evidence="2 3">
    <name type="scientific">Eumeta variegata</name>
    <name type="common">Bagworm moth</name>
    <name type="synonym">Eumeta japonica</name>
    <dbReference type="NCBI Taxonomy" id="151549"/>
    <lineage>
        <taxon>Eukaryota</taxon>
        <taxon>Metazoa</taxon>
        <taxon>Ecdysozoa</taxon>
        <taxon>Arthropoda</taxon>
        <taxon>Hexapoda</taxon>
        <taxon>Insecta</taxon>
        <taxon>Pterygota</taxon>
        <taxon>Neoptera</taxon>
        <taxon>Endopterygota</taxon>
        <taxon>Lepidoptera</taxon>
        <taxon>Glossata</taxon>
        <taxon>Ditrysia</taxon>
        <taxon>Tineoidea</taxon>
        <taxon>Psychidae</taxon>
        <taxon>Oiketicinae</taxon>
        <taxon>Eumeta</taxon>
    </lineage>
</organism>
<accession>A0A4C1Y3J1</accession>
<feature type="compositionally biased region" description="Low complexity" evidence="1">
    <location>
        <begin position="36"/>
        <end position="50"/>
    </location>
</feature>
<feature type="compositionally biased region" description="Basic residues" evidence="1">
    <location>
        <begin position="89"/>
        <end position="105"/>
    </location>
</feature>
<feature type="compositionally biased region" description="Basic and acidic residues" evidence="1">
    <location>
        <begin position="75"/>
        <end position="84"/>
    </location>
</feature>
<feature type="compositionally biased region" description="Polar residues" evidence="1">
    <location>
        <begin position="130"/>
        <end position="142"/>
    </location>
</feature>
<dbReference type="EMBL" id="BGZK01001043">
    <property type="protein sequence ID" value="GBP69534.1"/>
    <property type="molecule type" value="Genomic_DNA"/>
</dbReference>
<reference evidence="2 3" key="1">
    <citation type="journal article" date="2019" name="Commun. Biol.">
        <title>The bagworm genome reveals a unique fibroin gene that provides high tensile strength.</title>
        <authorList>
            <person name="Kono N."/>
            <person name="Nakamura H."/>
            <person name="Ohtoshi R."/>
            <person name="Tomita M."/>
            <person name="Numata K."/>
            <person name="Arakawa K."/>
        </authorList>
    </citation>
    <scope>NUCLEOTIDE SEQUENCE [LARGE SCALE GENOMIC DNA]</scope>
</reference>
<keyword evidence="3" id="KW-1185">Reference proteome</keyword>
<feature type="region of interest" description="Disordered" evidence="1">
    <location>
        <begin position="1"/>
        <end position="142"/>
    </location>
</feature>
<dbReference type="AlphaFoldDB" id="A0A4C1Y3J1"/>
<feature type="compositionally biased region" description="Polar residues" evidence="1">
    <location>
        <begin position="8"/>
        <end position="21"/>
    </location>
</feature>
<gene>
    <name evidence="2" type="ORF">EVAR_88435_1</name>
</gene>